<evidence type="ECO:0000256" key="1">
    <source>
        <dbReference type="ARBA" id="ARBA00004651"/>
    </source>
</evidence>
<comment type="similarity">
    <text evidence="8">Belongs to the anion channel-forming bestrophin (TC 1.A.46) family.</text>
</comment>
<evidence type="ECO:0000313" key="10">
    <source>
        <dbReference type="EMBL" id="MDN4165639.1"/>
    </source>
</evidence>
<evidence type="ECO:0000256" key="5">
    <source>
        <dbReference type="ARBA" id="ARBA00022989"/>
    </source>
</evidence>
<dbReference type="EMBL" id="JAUHJS010000004">
    <property type="protein sequence ID" value="MDN4165639.1"/>
    <property type="molecule type" value="Genomic_DNA"/>
</dbReference>
<dbReference type="Proteomes" id="UP001168552">
    <property type="component" value="Unassembled WGS sequence"/>
</dbReference>
<keyword evidence="3" id="KW-1003">Cell membrane</keyword>
<gene>
    <name evidence="10" type="ORF">QWY31_09005</name>
</gene>
<proteinExistence type="inferred from homology"/>
<protein>
    <submittedName>
        <fullName evidence="10">Bestrophin family ion channel</fullName>
    </submittedName>
</protein>
<comment type="caution">
    <text evidence="10">The sequence shown here is derived from an EMBL/GenBank/DDBJ whole genome shotgun (WGS) entry which is preliminary data.</text>
</comment>
<accession>A0ABT8F5W3</accession>
<feature type="transmembrane region" description="Helical" evidence="9">
    <location>
        <begin position="234"/>
        <end position="255"/>
    </location>
</feature>
<keyword evidence="4 9" id="KW-0812">Transmembrane</keyword>
<feature type="transmembrane region" description="Helical" evidence="9">
    <location>
        <begin position="25"/>
        <end position="42"/>
    </location>
</feature>
<sequence length="291" mass="33630">MINYNPKEWFGLIFQFHKTDTFTKLLRVMVGIALFTLLICFLEDRYNFISRSTTAVHSLLGFVISLLLVFRTNTAYDRWWEGRKQWGALVNISRNLAIKMSAIIPTDGKGERDYWVSLISGYSYAVKEHLRGRSSDSIIEGLDEGLRELIRDKEHIPNAIASLMQAQVMSMFRQKEITSEQVITFQQNLDIFTDITGACERIKRTPIPYIYSLFIKKFIFIYTITMPFGFVNDFAYLTIPMVVFVFYAMASLEVIAEEIEDPFGRDANDLPTDDLVVNIRKHVGEILKAQE</sequence>
<evidence type="ECO:0000256" key="2">
    <source>
        <dbReference type="ARBA" id="ARBA00022448"/>
    </source>
</evidence>
<organism evidence="10 11">
    <name type="scientific">Shiella aurantiaca</name>
    <dbReference type="NCBI Taxonomy" id="3058365"/>
    <lineage>
        <taxon>Bacteria</taxon>
        <taxon>Pseudomonadati</taxon>
        <taxon>Bacteroidota</taxon>
        <taxon>Cytophagia</taxon>
        <taxon>Cytophagales</taxon>
        <taxon>Shiellaceae</taxon>
        <taxon>Shiella</taxon>
    </lineage>
</organism>
<comment type="subcellular location">
    <subcellularLocation>
        <location evidence="1">Cell membrane</location>
        <topology evidence="1">Multi-pass membrane protein</topology>
    </subcellularLocation>
</comment>
<keyword evidence="6" id="KW-0406">Ion transport</keyword>
<feature type="transmembrane region" description="Helical" evidence="9">
    <location>
        <begin position="209"/>
        <end position="228"/>
    </location>
</feature>
<dbReference type="InterPro" id="IPR044669">
    <property type="entry name" value="YneE/VCCN1/2-like"/>
</dbReference>
<dbReference type="PANTHER" id="PTHR33281">
    <property type="entry name" value="UPF0187 PROTEIN YNEE"/>
    <property type="match status" value="1"/>
</dbReference>
<keyword evidence="2" id="KW-0813">Transport</keyword>
<dbReference type="RefSeq" id="WP_320004169.1">
    <property type="nucleotide sequence ID" value="NZ_JAUHJS010000004.1"/>
</dbReference>
<name>A0ABT8F5W3_9BACT</name>
<keyword evidence="5 9" id="KW-1133">Transmembrane helix</keyword>
<evidence type="ECO:0000256" key="6">
    <source>
        <dbReference type="ARBA" id="ARBA00023065"/>
    </source>
</evidence>
<keyword evidence="7 9" id="KW-0472">Membrane</keyword>
<evidence type="ECO:0000256" key="7">
    <source>
        <dbReference type="ARBA" id="ARBA00023136"/>
    </source>
</evidence>
<dbReference type="Pfam" id="PF25539">
    <property type="entry name" value="Bestrophin_2"/>
    <property type="match status" value="1"/>
</dbReference>
<evidence type="ECO:0000256" key="9">
    <source>
        <dbReference type="SAM" id="Phobius"/>
    </source>
</evidence>
<evidence type="ECO:0000256" key="3">
    <source>
        <dbReference type="ARBA" id="ARBA00022475"/>
    </source>
</evidence>
<dbReference type="PANTHER" id="PTHR33281:SF19">
    <property type="entry name" value="VOLTAGE-DEPENDENT ANION CHANNEL-FORMING PROTEIN YNEE"/>
    <property type="match status" value="1"/>
</dbReference>
<reference evidence="10" key="1">
    <citation type="submission" date="2023-06" db="EMBL/GenBank/DDBJ databases">
        <title>Cytophagales bacterium Strain LB-30, isolated from soil.</title>
        <authorList>
            <person name="Liu B."/>
        </authorList>
    </citation>
    <scope>NUCLEOTIDE SEQUENCE</scope>
    <source>
        <strain evidence="10">LB-30</strain>
    </source>
</reference>
<keyword evidence="11" id="KW-1185">Reference proteome</keyword>
<feature type="transmembrane region" description="Helical" evidence="9">
    <location>
        <begin position="48"/>
        <end position="70"/>
    </location>
</feature>
<evidence type="ECO:0000313" key="11">
    <source>
        <dbReference type="Proteomes" id="UP001168552"/>
    </source>
</evidence>
<evidence type="ECO:0000256" key="4">
    <source>
        <dbReference type="ARBA" id="ARBA00022692"/>
    </source>
</evidence>
<evidence type="ECO:0000256" key="8">
    <source>
        <dbReference type="ARBA" id="ARBA00034708"/>
    </source>
</evidence>